<dbReference type="CDD" id="cd17574">
    <property type="entry name" value="REC_OmpR"/>
    <property type="match status" value="1"/>
</dbReference>
<evidence type="ECO:0000259" key="8">
    <source>
        <dbReference type="PROSITE" id="PS50110"/>
    </source>
</evidence>
<keyword evidence="5" id="KW-0804">Transcription</keyword>
<evidence type="ECO:0000256" key="6">
    <source>
        <dbReference type="PROSITE-ProRule" id="PRU00169"/>
    </source>
</evidence>
<dbReference type="CDD" id="cd00383">
    <property type="entry name" value="trans_reg_C"/>
    <property type="match status" value="1"/>
</dbReference>
<feature type="DNA-binding region" description="OmpR/PhoB-type" evidence="7">
    <location>
        <begin position="140"/>
        <end position="239"/>
    </location>
</feature>
<evidence type="ECO:0000256" key="1">
    <source>
        <dbReference type="ARBA" id="ARBA00022553"/>
    </source>
</evidence>
<dbReference type="Pfam" id="PF00486">
    <property type="entry name" value="Trans_reg_C"/>
    <property type="match status" value="1"/>
</dbReference>
<accession>A0ABU3Y4P3</accession>
<dbReference type="InterPro" id="IPR039420">
    <property type="entry name" value="WalR-like"/>
</dbReference>
<keyword evidence="4 7" id="KW-0238">DNA-binding</keyword>
<sequence>MLQTQMTTTTAPTIVLVEDDPALRTLTSRALQENGFAVRPAATGAEMWLALDNGPAELIILDIMLPGTSGIDLCRMIREKSQVPIIFISARGSETDRVVGLELGADDYLTKPFGTRELIARIRAVLRREGGKQESAQRSLGLIRFDGWTLNLPRRELLSPSGAVVDLTGAEFDLLVSLCDHSGRVIARERLIELSRTRLGDSSDRSVDVLVSRLRRKLSSTGSAAPIVTVRGIGYMFNAPVTRE</sequence>
<feature type="domain" description="OmpR/PhoB-type" evidence="9">
    <location>
        <begin position="140"/>
        <end position="239"/>
    </location>
</feature>
<dbReference type="Pfam" id="PF00072">
    <property type="entry name" value="Response_reg"/>
    <property type="match status" value="1"/>
</dbReference>
<evidence type="ECO:0000256" key="4">
    <source>
        <dbReference type="ARBA" id="ARBA00023125"/>
    </source>
</evidence>
<dbReference type="RefSeq" id="WP_317225530.1">
    <property type="nucleotide sequence ID" value="NZ_JAWJEJ010000001.1"/>
</dbReference>
<evidence type="ECO:0000256" key="3">
    <source>
        <dbReference type="ARBA" id="ARBA00023015"/>
    </source>
</evidence>
<dbReference type="SMART" id="SM00448">
    <property type="entry name" value="REC"/>
    <property type="match status" value="1"/>
</dbReference>
<keyword evidence="11" id="KW-1185">Reference proteome</keyword>
<dbReference type="PROSITE" id="PS51755">
    <property type="entry name" value="OMPR_PHOB"/>
    <property type="match status" value="1"/>
</dbReference>
<feature type="domain" description="Response regulatory" evidence="8">
    <location>
        <begin position="13"/>
        <end position="126"/>
    </location>
</feature>
<protein>
    <submittedName>
        <fullName evidence="10">Response regulator transcription factor</fullName>
    </submittedName>
</protein>
<dbReference type="PROSITE" id="PS50110">
    <property type="entry name" value="RESPONSE_REGULATORY"/>
    <property type="match status" value="1"/>
</dbReference>
<evidence type="ECO:0000313" key="11">
    <source>
        <dbReference type="Proteomes" id="UP001273531"/>
    </source>
</evidence>
<reference evidence="10 11" key="1">
    <citation type="submission" date="2023-10" db="EMBL/GenBank/DDBJ databases">
        <title>Sphingomonas sp. HF-S4 16S ribosomal RNA gene Genome sequencing and assembly.</title>
        <authorList>
            <person name="Lee H."/>
        </authorList>
    </citation>
    <scope>NUCLEOTIDE SEQUENCE [LARGE SCALE GENOMIC DNA]</scope>
    <source>
        <strain evidence="10 11">HF-S4</strain>
    </source>
</reference>
<dbReference type="InterPro" id="IPR001867">
    <property type="entry name" value="OmpR/PhoB-type_DNA-bd"/>
</dbReference>
<dbReference type="Gene3D" id="1.10.10.10">
    <property type="entry name" value="Winged helix-like DNA-binding domain superfamily/Winged helix DNA-binding domain"/>
    <property type="match status" value="1"/>
</dbReference>
<organism evidence="10 11">
    <name type="scientific">Sphingomonas agrestis</name>
    <dbReference type="NCBI Taxonomy" id="3080540"/>
    <lineage>
        <taxon>Bacteria</taxon>
        <taxon>Pseudomonadati</taxon>
        <taxon>Pseudomonadota</taxon>
        <taxon>Alphaproteobacteria</taxon>
        <taxon>Sphingomonadales</taxon>
        <taxon>Sphingomonadaceae</taxon>
        <taxon>Sphingomonas</taxon>
    </lineage>
</organism>
<dbReference type="SUPFAM" id="SSF46894">
    <property type="entry name" value="C-terminal effector domain of the bipartite response regulators"/>
    <property type="match status" value="1"/>
</dbReference>
<dbReference type="PANTHER" id="PTHR48111:SF4">
    <property type="entry name" value="DNA-BINDING DUAL TRANSCRIPTIONAL REGULATOR OMPR"/>
    <property type="match status" value="1"/>
</dbReference>
<dbReference type="InterPro" id="IPR001789">
    <property type="entry name" value="Sig_transdc_resp-reg_receiver"/>
</dbReference>
<dbReference type="Gene3D" id="3.40.50.2300">
    <property type="match status" value="1"/>
</dbReference>
<comment type="caution">
    <text evidence="10">The sequence shown here is derived from an EMBL/GenBank/DDBJ whole genome shotgun (WGS) entry which is preliminary data.</text>
</comment>
<evidence type="ECO:0000256" key="5">
    <source>
        <dbReference type="ARBA" id="ARBA00023163"/>
    </source>
</evidence>
<evidence type="ECO:0000259" key="9">
    <source>
        <dbReference type="PROSITE" id="PS51755"/>
    </source>
</evidence>
<dbReference type="Gene3D" id="6.10.250.690">
    <property type="match status" value="1"/>
</dbReference>
<proteinExistence type="predicted"/>
<dbReference type="EMBL" id="JAWJEJ010000001">
    <property type="protein sequence ID" value="MDV3456343.1"/>
    <property type="molecule type" value="Genomic_DNA"/>
</dbReference>
<gene>
    <name evidence="10" type="ORF">RZN05_05055</name>
</gene>
<evidence type="ECO:0000256" key="7">
    <source>
        <dbReference type="PROSITE-ProRule" id="PRU01091"/>
    </source>
</evidence>
<keyword evidence="1 6" id="KW-0597">Phosphoprotein</keyword>
<dbReference type="InterPro" id="IPR011006">
    <property type="entry name" value="CheY-like_superfamily"/>
</dbReference>
<dbReference type="InterPro" id="IPR036388">
    <property type="entry name" value="WH-like_DNA-bd_sf"/>
</dbReference>
<evidence type="ECO:0000256" key="2">
    <source>
        <dbReference type="ARBA" id="ARBA00023012"/>
    </source>
</evidence>
<dbReference type="SMART" id="SM00862">
    <property type="entry name" value="Trans_reg_C"/>
    <property type="match status" value="1"/>
</dbReference>
<feature type="modified residue" description="4-aspartylphosphate" evidence="6">
    <location>
        <position position="62"/>
    </location>
</feature>
<name>A0ABU3Y4P3_9SPHN</name>
<keyword evidence="2" id="KW-0902">Two-component regulatory system</keyword>
<evidence type="ECO:0000313" key="10">
    <source>
        <dbReference type="EMBL" id="MDV3456343.1"/>
    </source>
</evidence>
<dbReference type="Proteomes" id="UP001273531">
    <property type="component" value="Unassembled WGS sequence"/>
</dbReference>
<dbReference type="SUPFAM" id="SSF52172">
    <property type="entry name" value="CheY-like"/>
    <property type="match status" value="1"/>
</dbReference>
<dbReference type="PANTHER" id="PTHR48111">
    <property type="entry name" value="REGULATOR OF RPOS"/>
    <property type="match status" value="1"/>
</dbReference>
<dbReference type="InterPro" id="IPR016032">
    <property type="entry name" value="Sig_transdc_resp-reg_C-effctor"/>
</dbReference>
<keyword evidence="3" id="KW-0805">Transcription regulation</keyword>